<keyword evidence="3" id="KW-1185">Reference proteome</keyword>
<gene>
    <name evidence="2" type="ORF">LSH36_195g03068</name>
</gene>
<dbReference type="AlphaFoldDB" id="A0AAD9JRD8"/>
<evidence type="ECO:0000256" key="1">
    <source>
        <dbReference type="SAM" id="MobiDB-lite"/>
    </source>
</evidence>
<dbReference type="Proteomes" id="UP001208570">
    <property type="component" value="Unassembled WGS sequence"/>
</dbReference>
<organism evidence="2 3">
    <name type="scientific">Paralvinella palmiformis</name>
    <dbReference type="NCBI Taxonomy" id="53620"/>
    <lineage>
        <taxon>Eukaryota</taxon>
        <taxon>Metazoa</taxon>
        <taxon>Spiralia</taxon>
        <taxon>Lophotrochozoa</taxon>
        <taxon>Annelida</taxon>
        <taxon>Polychaeta</taxon>
        <taxon>Sedentaria</taxon>
        <taxon>Canalipalpata</taxon>
        <taxon>Terebellida</taxon>
        <taxon>Terebelliformia</taxon>
        <taxon>Alvinellidae</taxon>
        <taxon>Paralvinella</taxon>
    </lineage>
</organism>
<dbReference type="EMBL" id="JAODUP010000195">
    <property type="protein sequence ID" value="KAK2157220.1"/>
    <property type="molecule type" value="Genomic_DNA"/>
</dbReference>
<evidence type="ECO:0000313" key="3">
    <source>
        <dbReference type="Proteomes" id="UP001208570"/>
    </source>
</evidence>
<feature type="region of interest" description="Disordered" evidence="1">
    <location>
        <begin position="61"/>
        <end position="97"/>
    </location>
</feature>
<sequence length="207" mass="22798">MKVKRRSEKKETGNISFISPIREMRLNISSSSLNTTNLADCYDFDLEDEDCRKKLNLSKNATKKKSAEKKVKATTRKKGGSLQSKQRTQKTNLKKKLVSKSVKTSDKCAEPLAVNVECRGNIPVLAGGQRETDSVKKNNKTTHAAGVGVLVSPFHNISKIDPVVVIERITSTPSVAKLGQTSFNNQLKPSRIKETRKPSVEDAVLGC</sequence>
<accession>A0AAD9JRD8</accession>
<feature type="compositionally biased region" description="Basic residues" evidence="1">
    <location>
        <begin position="61"/>
        <end position="79"/>
    </location>
</feature>
<reference evidence="2" key="1">
    <citation type="journal article" date="2023" name="Mol. Biol. Evol.">
        <title>Third-Generation Sequencing Reveals the Adaptive Role of the Epigenome in Three Deep-Sea Polychaetes.</title>
        <authorList>
            <person name="Perez M."/>
            <person name="Aroh O."/>
            <person name="Sun Y."/>
            <person name="Lan Y."/>
            <person name="Juniper S.K."/>
            <person name="Young C.R."/>
            <person name="Angers B."/>
            <person name="Qian P.Y."/>
        </authorList>
    </citation>
    <scope>NUCLEOTIDE SEQUENCE</scope>
    <source>
        <strain evidence="2">P08H-3</strain>
    </source>
</reference>
<comment type="caution">
    <text evidence="2">The sequence shown here is derived from an EMBL/GenBank/DDBJ whole genome shotgun (WGS) entry which is preliminary data.</text>
</comment>
<proteinExistence type="predicted"/>
<protein>
    <submittedName>
        <fullName evidence="2">Uncharacterized protein</fullName>
    </submittedName>
</protein>
<name>A0AAD9JRD8_9ANNE</name>
<evidence type="ECO:0000313" key="2">
    <source>
        <dbReference type="EMBL" id="KAK2157220.1"/>
    </source>
</evidence>